<comment type="caution">
    <text evidence="1">The sequence shown here is derived from an EMBL/GenBank/DDBJ whole genome shotgun (WGS) entry which is preliminary data.</text>
</comment>
<keyword evidence="2" id="KW-1185">Reference proteome</keyword>
<reference evidence="1 2" key="1">
    <citation type="submission" date="2019-05" db="EMBL/GenBank/DDBJ databases">
        <title>Mycolicibacterium sphagni ENV482 genome assembly.</title>
        <authorList>
            <person name="Chen W."/>
            <person name="Faulkner N.W."/>
            <person name="Hyman M.R."/>
        </authorList>
    </citation>
    <scope>NUCLEOTIDE SEQUENCE [LARGE SCALE GENOMIC DNA]</scope>
    <source>
        <strain evidence="1 2">ENV482</strain>
    </source>
</reference>
<sequence length="168" mass="18048">MAITVEGEKVVAYATNGTNDEAYFIGTQKDGRMDLDSMYADHLEASFDGQKVSGVIVMNEKGAAPEKFAAAPVAAPAGVYTATHGTSRASWVVRPDHTMIGVMDNSAPGDHKVTDAIAAQDQQFKDSVRQMRLERQMQPAPAMTYGTWSMDMHGKTVTAVPVTGSMTF</sequence>
<evidence type="ECO:0000313" key="1">
    <source>
        <dbReference type="EMBL" id="NTY63388.1"/>
    </source>
</evidence>
<organism evidence="1 2">
    <name type="scientific">Mycolicibacterium sphagni</name>
    <dbReference type="NCBI Taxonomy" id="1786"/>
    <lineage>
        <taxon>Bacteria</taxon>
        <taxon>Bacillati</taxon>
        <taxon>Actinomycetota</taxon>
        <taxon>Actinomycetes</taxon>
        <taxon>Mycobacteriales</taxon>
        <taxon>Mycobacteriaceae</taxon>
        <taxon>Mycolicibacterium</taxon>
    </lineage>
</organism>
<protein>
    <submittedName>
        <fullName evidence="1">Uncharacterized protein</fullName>
    </submittedName>
</protein>
<proteinExistence type="predicted"/>
<gene>
    <name evidence="1" type="ORF">FEG63_28090</name>
</gene>
<accession>A0ABX2K8H7</accession>
<name>A0ABX2K8H7_9MYCO</name>
<evidence type="ECO:0000313" key="2">
    <source>
        <dbReference type="Proteomes" id="UP000708347"/>
    </source>
</evidence>
<dbReference type="EMBL" id="VBSB01000035">
    <property type="protein sequence ID" value="NTY63388.1"/>
    <property type="molecule type" value="Genomic_DNA"/>
</dbReference>
<dbReference type="Proteomes" id="UP000708347">
    <property type="component" value="Unassembled WGS sequence"/>
</dbReference>
<dbReference type="RefSeq" id="WP_174401002.1">
    <property type="nucleotide sequence ID" value="NZ_VBSB01000035.1"/>
</dbReference>